<feature type="domain" description="PurE" evidence="1">
    <location>
        <begin position="121"/>
        <end position="249"/>
    </location>
</feature>
<organism evidence="2 3">
    <name type="scientific">Haloarcula nitratireducens</name>
    <dbReference type="NCBI Taxonomy" id="2487749"/>
    <lineage>
        <taxon>Archaea</taxon>
        <taxon>Methanobacteriati</taxon>
        <taxon>Methanobacteriota</taxon>
        <taxon>Stenosarchaea group</taxon>
        <taxon>Halobacteria</taxon>
        <taxon>Halobacteriales</taxon>
        <taxon>Haloarculaceae</taxon>
        <taxon>Haloarcula</taxon>
    </lineage>
</organism>
<dbReference type="PANTHER" id="PTHR43064">
    <property type="entry name" value="PHOSPHORIBOSYLAMINOIMIDAZOLE CARBOXYLASE-RELATED"/>
    <property type="match status" value="1"/>
</dbReference>
<dbReference type="InterPro" id="IPR039476">
    <property type="entry name" value="P2CMN_synthase_LarB"/>
</dbReference>
<comment type="caution">
    <text evidence="2">The sequence shown here is derived from an EMBL/GenBank/DDBJ whole genome shotgun (WGS) entry which is preliminary data.</text>
</comment>
<sequence length="249" mass="26145">MVDLKPILEDVSSGDLSVDTALERVEGFTRVDDFARFDTQREGRNGVPEVVLAEGKRPSEVASIAERALEKEGRVIVTRIGEETEAALEEVASSVDYTEWSERSCIMVLRTAEYEPPQVDGKVTVLTGGTSDIPVAEEAATTAREMGCDVETVFDVGVAGIHRMFAERHRFATADCVVVAAGREGALPTVVAGMADAPVIGLPVSIGYGAGGDGEAALLGMLQSCTVLSTVNIDAGFVAGAQAAQVARD</sequence>
<dbReference type="RefSeq" id="WP_220582600.1">
    <property type="nucleotide sequence ID" value="NZ_RKLT01000035.1"/>
</dbReference>
<dbReference type="InterPro" id="IPR000031">
    <property type="entry name" value="PurE_dom"/>
</dbReference>
<dbReference type="GO" id="GO:0006189">
    <property type="term" value="P:'de novo' IMP biosynthetic process"/>
    <property type="evidence" value="ECO:0007669"/>
    <property type="project" value="InterPro"/>
</dbReference>
<gene>
    <name evidence="2" type="primary">larB</name>
    <name evidence="2" type="ORF">EGH23_24445</name>
</gene>
<proteinExistence type="predicted"/>
<accession>A0AAW4PJ15</accession>
<reference evidence="2 3" key="1">
    <citation type="submission" date="2021-06" db="EMBL/GenBank/DDBJ databases">
        <title>Halomicroarcula sp. a new haloarchaeum isolated from saline soil.</title>
        <authorList>
            <person name="Duran-Viseras A."/>
            <person name="Sanchez-Porro C."/>
            <person name="Ventosa A."/>
        </authorList>
    </citation>
    <scope>NUCLEOTIDE SEQUENCE [LARGE SCALE GENOMIC DNA]</scope>
    <source>
        <strain evidence="2 3">F27</strain>
    </source>
</reference>
<keyword evidence="3" id="KW-1185">Reference proteome</keyword>
<dbReference type="SMART" id="SM01001">
    <property type="entry name" value="AIRC"/>
    <property type="match status" value="1"/>
</dbReference>
<evidence type="ECO:0000313" key="3">
    <source>
        <dbReference type="Proteomes" id="UP001430455"/>
    </source>
</evidence>
<dbReference type="Proteomes" id="UP001430455">
    <property type="component" value="Unassembled WGS sequence"/>
</dbReference>
<dbReference type="Gene3D" id="3.40.50.1970">
    <property type="match status" value="1"/>
</dbReference>
<dbReference type="AlphaFoldDB" id="A0AAW4PJ15"/>
<dbReference type="GO" id="GO:0016787">
    <property type="term" value="F:hydrolase activity"/>
    <property type="evidence" value="ECO:0007669"/>
    <property type="project" value="InterPro"/>
</dbReference>
<evidence type="ECO:0000313" key="2">
    <source>
        <dbReference type="EMBL" id="MBX0298020.1"/>
    </source>
</evidence>
<evidence type="ECO:0000259" key="1">
    <source>
        <dbReference type="SMART" id="SM01001"/>
    </source>
</evidence>
<dbReference type="PANTHER" id="PTHR43064:SF1">
    <property type="entry name" value="SLL1489 PROTEIN"/>
    <property type="match status" value="1"/>
</dbReference>
<dbReference type="NCBIfam" id="NF033503">
    <property type="entry name" value="LarB"/>
    <property type="match status" value="1"/>
</dbReference>
<dbReference type="SUPFAM" id="SSF52255">
    <property type="entry name" value="N5-CAIR mutase (phosphoribosylaminoimidazole carboxylase, PurE)"/>
    <property type="match status" value="1"/>
</dbReference>
<protein>
    <submittedName>
        <fullName evidence="2">Nickel pincer cofactor biosynthesis protein LarB</fullName>
    </submittedName>
</protein>
<name>A0AAW4PJ15_9EURY</name>
<dbReference type="Pfam" id="PF00731">
    <property type="entry name" value="AIRC"/>
    <property type="match status" value="1"/>
</dbReference>
<dbReference type="EMBL" id="RKLT01000035">
    <property type="protein sequence ID" value="MBX0298020.1"/>
    <property type="molecule type" value="Genomic_DNA"/>
</dbReference>